<dbReference type="AlphaFoldDB" id="A0A084T0J1"/>
<dbReference type="Proteomes" id="UP000028547">
    <property type="component" value="Unassembled WGS sequence"/>
</dbReference>
<protein>
    <recommendedName>
        <fullName evidence="4">Thioredoxin domain-containing protein</fullName>
    </recommendedName>
</protein>
<accession>A0A084T0J1</accession>
<gene>
    <name evidence="2" type="ORF">Q664_03965</name>
</gene>
<comment type="caution">
    <text evidence="2">The sequence shown here is derived from an EMBL/GenBank/DDBJ whole genome shotgun (WGS) entry which is preliminary data.</text>
</comment>
<evidence type="ECO:0008006" key="4">
    <source>
        <dbReference type="Google" id="ProtNLM"/>
    </source>
</evidence>
<dbReference type="Gene3D" id="3.40.30.10">
    <property type="entry name" value="Glutaredoxin"/>
    <property type="match status" value="1"/>
</dbReference>
<evidence type="ECO:0000313" key="2">
    <source>
        <dbReference type="EMBL" id="KFA94226.1"/>
    </source>
</evidence>
<organism evidence="2 3">
    <name type="scientific">Archangium violaceum Cb vi76</name>
    <dbReference type="NCBI Taxonomy" id="1406225"/>
    <lineage>
        <taxon>Bacteria</taxon>
        <taxon>Pseudomonadati</taxon>
        <taxon>Myxococcota</taxon>
        <taxon>Myxococcia</taxon>
        <taxon>Myxococcales</taxon>
        <taxon>Cystobacterineae</taxon>
        <taxon>Archangiaceae</taxon>
        <taxon>Archangium</taxon>
    </lineage>
</organism>
<dbReference type="InterPro" id="IPR036249">
    <property type="entry name" value="Thioredoxin-like_sf"/>
</dbReference>
<sequence length="183" mass="19611">MPELRGAGVWWTVALTACALALPAGAADGPGVGQPLPGFSGKDLLGQEHSSQEYMGQPTLLVAITDKDAGEEMRRWFEAADQHAPDSVQRESIISLHLPFFVGTGTVRRRVQAQVPRPFWDDTLLDRDGTLAGTLGLGSSQEPYVIALDARGRVLAVVNGKADSPQASRIWSSLDKNPAPLEK</sequence>
<evidence type="ECO:0000256" key="1">
    <source>
        <dbReference type="SAM" id="SignalP"/>
    </source>
</evidence>
<reference evidence="2 3" key="1">
    <citation type="submission" date="2014-07" db="EMBL/GenBank/DDBJ databases">
        <title>Draft Genome Sequence of Gephyronic Acid Producer, Cystobacter violaceus Strain Cb vi76.</title>
        <authorList>
            <person name="Stevens D.C."/>
            <person name="Young J."/>
            <person name="Carmichael R."/>
            <person name="Tan J."/>
            <person name="Taylor R.E."/>
        </authorList>
    </citation>
    <scope>NUCLEOTIDE SEQUENCE [LARGE SCALE GENOMIC DNA]</scope>
    <source>
        <strain evidence="2 3">Cb vi76</strain>
    </source>
</reference>
<feature type="signal peptide" evidence="1">
    <location>
        <begin position="1"/>
        <end position="26"/>
    </location>
</feature>
<dbReference type="EMBL" id="JPMI01000022">
    <property type="protein sequence ID" value="KFA94226.1"/>
    <property type="molecule type" value="Genomic_DNA"/>
</dbReference>
<keyword evidence="1" id="KW-0732">Signal</keyword>
<name>A0A084T0J1_9BACT</name>
<proteinExistence type="predicted"/>
<evidence type="ECO:0000313" key="3">
    <source>
        <dbReference type="Proteomes" id="UP000028547"/>
    </source>
</evidence>
<dbReference type="PROSITE" id="PS51257">
    <property type="entry name" value="PROKAR_LIPOPROTEIN"/>
    <property type="match status" value="1"/>
</dbReference>
<feature type="chain" id="PRO_5001782214" description="Thioredoxin domain-containing protein" evidence="1">
    <location>
        <begin position="27"/>
        <end position="183"/>
    </location>
</feature>
<dbReference type="RefSeq" id="WP_043389921.1">
    <property type="nucleotide sequence ID" value="NZ_JPMI01000022.1"/>
</dbReference>
<dbReference type="SUPFAM" id="SSF52833">
    <property type="entry name" value="Thioredoxin-like"/>
    <property type="match status" value="1"/>
</dbReference>